<organism evidence="7 8">
    <name type="scientific">Saccharococcus caldoxylosilyticus</name>
    <dbReference type="NCBI Taxonomy" id="81408"/>
    <lineage>
        <taxon>Bacteria</taxon>
        <taxon>Bacillati</taxon>
        <taxon>Bacillota</taxon>
        <taxon>Bacilli</taxon>
        <taxon>Bacillales</taxon>
        <taxon>Anoxybacillaceae</taxon>
        <taxon>Saccharococcus</taxon>
    </lineage>
</organism>
<feature type="transmembrane region" description="Helical" evidence="6">
    <location>
        <begin position="233"/>
        <end position="257"/>
    </location>
</feature>
<dbReference type="Proteomes" id="UP000075455">
    <property type="component" value="Unassembled WGS sequence"/>
</dbReference>
<dbReference type="PANTHER" id="PTHR30250">
    <property type="entry name" value="PST FAMILY PREDICTED COLANIC ACID TRANSPORTER"/>
    <property type="match status" value="1"/>
</dbReference>
<feature type="transmembrane region" description="Helical" evidence="6">
    <location>
        <begin position="269"/>
        <end position="289"/>
    </location>
</feature>
<feature type="transmembrane region" description="Helical" evidence="6">
    <location>
        <begin position="380"/>
        <end position="400"/>
    </location>
</feature>
<evidence type="ECO:0000256" key="6">
    <source>
        <dbReference type="SAM" id="Phobius"/>
    </source>
</evidence>
<feature type="transmembrane region" description="Helical" evidence="6">
    <location>
        <begin position="100"/>
        <end position="121"/>
    </location>
</feature>
<dbReference type="RefSeq" id="WP_061578917.1">
    <property type="nucleotide sequence ID" value="NZ_LQYS01000014.1"/>
</dbReference>
<feature type="transmembrane region" description="Helical" evidence="6">
    <location>
        <begin position="195"/>
        <end position="212"/>
    </location>
</feature>
<evidence type="ECO:0000313" key="7">
    <source>
        <dbReference type="EMBL" id="KYD19071.1"/>
    </source>
</evidence>
<gene>
    <name evidence="7" type="ORF">B4119_3901</name>
</gene>
<evidence type="ECO:0000256" key="5">
    <source>
        <dbReference type="ARBA" id="ARBA00023136"/>
    </source>
</evidence>
<protein>
    <submittedName>
        <fullName evidence="7">Uncharacterized protein</fullName>
    </submittedName>
</protein>
<feature type="transmembrane region" description="Helical" evidence="6">
    <location>
        <begin position="29"/>
        <end position="49"/>
    </location>
</feature>
<comment type="caution">
    <text evidence="7">The sequence shown here is derived from an EMBL/GenBank/DDBJ whole genome shotgun (WGS) entry which is preliminary data.</text>
</comment>
<dbReference type="GO" id="GO:0005886">
    <property type="term" value="C:plasma membrane"/>
    <property type="evidence" value="ECO:0007669"/>
    <property type="project" value="UniProtKB-SubCell"/>
</dbReference>
<reference evidence="7 8" key="1">
    <citation type="submission" date="2016-01" db="EMBL/GenBank/DDBJ databases">
        <title>Draft Genome Sequences of Seven Thermophilic Sporeformers Isolated from Foods.</title>
        <authorList>
            <person name="Berendsen E.M."/>
            <person name="Wells-Bennik M.H."/>
            <person name="Krawcyk A.O."/>
            <person name="De Jong A."/>
            <person name="Holsappel S."/>
            <person name="Eijlander R.T."/>
            <person name="Kuipers O.P."/>
        </authorList>
    </citation>
    <scope>NUCLEOTIDE SEQUENCE [LARGE SCALE GENOMIC DNA]</scope>
    <source>
        <strain evidence="7 8">B4119</strain>
    </source>
</reference>
<feature type="transmembrane region" description="Helical" evidence="6">
    <location>
        <begin position="318"/>
        <end position="337"/>
    </location>
</feature>
<feature type="transmembrane region" description="Helical" evidence="6">
    <location>
        <begin position="406"/>
        <end position="427"/>
    </location>
</feature>
<keyword evidence="3 6" id="KW-0812">Transmembrane</keyword>
<dbReference type="PANTHER" id="PTHR30250:SF11">
    <property type="entry name" value="O-ANTIGEN TRANSPORTER-RELATED"/>
    <property type="match status" value="1"/>
</dbReference>
<evidence type="ECO:0000256" key="1">
    <source>
        <dbReference type="ARBA" id="ARBA00004651"/>
    </source>
</evidence>
<proteinExistence type="predicted"/>
<keyword evidence="4 6" id="KW-1133">Transmembrane helix</keyword>
<feature type="transmembrane region" description="Helical" evidence="6">
    <location>
        <begin position="172"/>
        <end position="189"/>
    </location>
</feature>
<evidence type="ECO:0000256" key="3">
    <source>
        <dbReference type="ARBA" id="ARBA00022692"/>
    </source>
</evidence>
<dbReference type="AlphaFoldDB" id="A0A150M3Y9"/>
<comment type="subcellular location">
    <subcellularLocation>
        <location evidence="1">Cell membrane</location>
        <topology evidence="1">Multi-pass membrane protein</topology>
    </subcellularLocation>
</comment>
<feature type="transmembrane region" description="Helical" evidence="6">
    <location>
        <begin position="141"/>
        <end position="160"/>
    </location>
</feature>
<sequence>MYLKKYKYGILNFKLIFSSIITKGIKAGFFHLLFANILLQIAGFGGQIFLTRILPVEDIGRIRVLQSFLSIFLMLATLGINTTILKLCSTDNDETEKLKIFKNSIIISLFTSFGVVIVVWFLSFNDLLSKDQIINQQMSLFILQVPIMVLNSIVLSYLQAQQKIKEISNIQSISKLFIIVISIISAFIYNLNGYILGLLIATFLSSFIYFLPLKKTLKRLKYVKINVNHTKHILKFSSYTFGIGLLWQIIISSGSIVSSSFFNEDNVQLAYYGTAQLIINTLMMIPMTLNQIMIPRLSRQEKDMFILRKTFENYQKRMIVLITMVTIASYIIIPYLIPIVFGQSYNGAIGYFKILLIGFLCWGIYSPKNNLLFSIGKVKYVFYANLLACVINFFLNIILINQYGVLGIGYSSCVTFFLSILINNYYFKKFIK</sequence>
<keyword evidence="2" id="KW-1003">Cell membrane</keyword>
<feature type="transmembrane region" description="Helical" evidence="6">
    <location>
        <begin position="69"/>
        <end position="88"/>
    </location>
</feature>
<dbReference type="STRING" id="81408.B4119_3901"/>
<evidence type="ECO:0000256" key="4">
    <source>
        <dbReference type="ARBA" id="ARBA00022989"/>
    </source>
</evidence>
<dbReference type="EMBL" id="LQYS01000014">
    <property type="protein sequence ID" value="KYD19071.1"/>
    <property type="molecule type" value="Genomic_DNA"/>
</dbReference>
<dbReference type="InterPro" id="IPR002797">
    <property type="entry name" value="Polysacc_synth"/>
</dbReference>
<accession>A0A150M3Y9</accession>
<evidence type="ECO:0000313" key="8">
    <source>
        <dbReference type="Proteomes" id="UP000075455"/>
    </source>
</evidence>
<dbReference type="InterPro" id="IPR050833">
    <property type="entry name" value="Poly_Biosynth_Transport"/>
</dbReference>
<name>A0A150M3Y9_9BACL</name>
<keyword evidence="5 6" id="KW-0472">Membrane</keyword>
<dbReference type="Pfam" id="PF01943">
    <property type="entry name" value="Polysacc_synt"/>
    <property type="match status" value="1"/>
</dbReference>
<evidence type="ECO:0000256" key="2">
    <source>
        <dbReference type="ARBA" id="ARBA00022475"/>
    </source>
</evidence>
<dbReference type="PATRIC" id="fig|81408.3.peg.1422"/>
<feature type="transmembrane region" description="Helical" evidence="6">
    <location>
        <begin position="349"/>
        <end position="368"/>
    </location>
</feature>